<organism evidence="1 2">
    <name type="scientific">Rhabditophanes sp. KR3021</name>
    <dbReference type="NCBI Taxonomy" id="114890"/>
    <lineage>
        <taxon>Eukaryota</taxon>
        <taxon>Metazoa</taxon>
        <taxon>Ecdysozoa</taxon>
        <taxon>Nematoda</taxon>
        <taxon>Chromadorea</taxon>
        <taxon>Rhabditida</taxon>
        <taxon>Tylenchina</taxon>
        <taxon>Panagrolaimomorpha</taxon>
        <taxon>Strongyloidoidea</taxon>
        <taxon>Alloionematidae</taxon>
        <taxon>Rhabditophanes</taxon>
    </lineage>
</organism>
<accession>A0AC35TRF6</accession>
<dbReference type="WBParaSite" id="RSKR_0000329600.1">
    <property type="protein sequence ID" value="RSKR_0000329600.1"/>
    <property type="gene ID" value="RSKR_0000329600"/>
</dbReference>
<name>A0AC35TRF6_9BILA</name>
<proteinExistence type="predicted"/>
<protein>
    <submittedName>
        <fullName evidence="2">ANK_REP_REGION domain-containing protein</fullName>
    </submittedName>
</protein>
<reference evidence="2" key="1">
    <citation type="submission" date="2016-11" db="UniProtKB">
        <authorList>
            <consortium name="WormBaseParasite"/>
        </authorList>
    </citation>
    <scope>IDENTIFICATION</scope>
    <source>
        <strain evidence="2">KR3021</strain>
    </source>
</reference>
<evidence type="ECO:0000313" key="1">
    <source>
        <dbReference type="Proteomes" id="UP000095286"/>
    </source>
</evidence>
<sequence length="880" mass="97811">MHPNMVKFEDNVNSIKRQQNQGIGLNDQNSINSKNKYYNNYYESNVNNNTYKKYSMDEYQSTPQDVSMSSGYGGRKSSCYGMPSNFYSEQQRHLSHGIGMSNGKVNNNNHMHNPNVINDVASVSPTPLNGMNGVNGRGMVGGSSNNEEMTGSSMLMPSSSHQQVGPYSHQEMAASAAKGGGTSGKGRKVSSSHLKSFTENNHLLHSVNVNRLSLNDPNSSIYTNTNSGRIDESIIFEESEYKPMEETTSSYTPPPTFTSTHSLSGNGSGAGKKRPPQDQARSIDCNESSSNESFKERRLRNYRPTISIMPKRWLPSRKNGFVIGGSVADTTNMAEELEQLRKVSQENEKKKALQSQFESMEIAENCDFRNRTESIVNEPSEEEPAVKKVKGQMRAQLNVGKAYQAKVRKWGGRKISDDERKTTTWDRGEKLFDPAVTSHLTDESVAAYEALACSDALNTRGRNIELALHILYENKGNLQASFCDLMRCDTIDWEQYPIIYNTGYNGSDKWSASEVATFTDSIYKTEKNFALISADIGTKNIKQCISFYYLWKKDYPDDNEKLRRLLKKKSLLEAQLAELSTMEVGSAEEALYYVYKDGDEMDEEPILSMDAESVTLSATLSQIQPISEPQLPGGITPYPWMQHNDKGDKMKVASPGDLLGPIVAQNSPLPNPSTPNPPKKGAQPQSDGFFHCRMCDKRFEKVKSLNAHCKVHGQAKLKAEKQRETQQSRLQDNHMSDNSMAQLSQNVSFLNASSLNSLSDVPQISQNNNIFSNPALNSFSNLNLLSNAATDKLGLKLLNVMPNGNVQAPHFNSGVNLQNQFLNQSNAHMLSTMNNQLSQNLMSNNGSGLNDPKLVNFLPHNSRLGSQHNQFGLPNGDLLN</sequence>
<evidence type="ECO:0000313" key="2">
    <source>
        <dbReference type="WBParaSite" id="RSKR_0000329600.1"/>
    </source>
</evidence>
<dbReference type="Proteomes" id="UP000095286">
    <property type="component" value="Unplaced"/>
</dbReference>